<evidence type="ECO:0000259" key="5">
    <source>
        <dbReference type="Pfam" id="PF13581"/>
    </source>
</evidence>
<dbReference type="Gene3D" id="3.30.565.10">
    <property type="entry name" value="Histidine kinase-like ATPase, C-terminal domain"/>
    <property type="match status" value="1"/>
</dbReference>
<dbReference type="SUPFAM" id="SSF55874">
    <property type="entry name" value="ATPase domain of HSP90 chaperone/DNA topoisomerase II/histidine kinase"/>
    <property type="match status" value="1"/>
</dbReference>
<dbReference type="Pfam" id="PF13581">
    <property type="entry name" value="HATPase_c_2"/>
    <property type="match status" value="1"/>
</dbReference>
<feature type="domain" description="Histidine kinase/HSP90-like ATPase" evidence="5">
    <location>
        <begin position="96"/>
        <end position="160"/>
    </location>
</feature>
<evidence type="ECO:0000313" key="7">
    <source>
        <dbReference type="Proteomes" id="UP001157126"/>
    </source>
</evidence>
<dbReference type="RefSeq" id="WP_284302584.1">
    <property type="nucleotide sequence ID" value="NZ_BSUO01000001.1"/>
</dbReference>
<comment type="caution">
    <text evidence="6">The sequence shown here is derived from an EMBL/GenBank/DDBJ whole genome shotgun (WGS) entry which is preliminary data.</text>
</comment>
<protein>
    <recommendedName>
        <fullName evidence="5">Histidine kinase/HSP90-like ATPase domain-containing protein</fullName>
    </recommendedName>
</protein>
<dbReference type="EMBL" id="BSUO01000001">
    <property type="protein sequence ID" value="GMA38520.1"/>
    <property type="molecule type" value="Genomic_DNA"/>
</dbReference>
<dbReference type="PANTHER" id="PTHR24421:SF61">
    <property type="entry name" value="OXYGEN SENSOR HISTIDINE KINASE NREB"/>
    <property type="match status" value="1"/>
</dbReference>
<reference evidence="7" key="1">
    <citation type="journal article" date="2019" name="Int. J. Syst. Evol. Microbiol.">
        <title>The Global Catalogue of Microorganisms (GCM) 10K type strain sequencing project: providing services to taxonomists for standard genome sequencing and annotation.</title>
        <authorList>
            <consortium name="The Broad Institute Genomics Platform"/>
            <consortium name="The Broad Institute Genome Sequencing Center for Infectious Disease"/>
            <person name="Wu L."/>
            <person name="Ma J."/>
        </authorList>
    </citation>
    <scope>NUCLEOTIDE SEQUENCE [LARGE SCALE GENOMIC DNA]</scope>
    <source>
        <strain evidence="7">NBRC 113072</strain>
    </source>
</reference>
<evidence type="ECO:0000256" key="2">
    <source>
        <dbReference type="ARBA" id="ARBA00022777"/>
    </source>
</evidence>
<keyword evidence="1" id="KW-0808">Transferase</keyword>
<proteinExistence type="predicted"/>
<accession>A0ABQ6IMF8</accession>
<feature type="region of interest" description="Disordered" evidence="4">
    <location>
        <begin position="191"/>
        <end position="226"/>
    </location>
</feature>
<evidence type="ECO:0000256" key="4">
    <source>
        <dbReference type="SAM" id="MobiDB-lite"/>
    </source>
</evidence>
<organism evidence="6 7">
    <name type="scientific">Mobilicoccus caccae</name>
    <dbReference type="NCBI Taxonomy" id="1859295"/>
    <lineage>
        <taxon>Bacteria</taxon>
        <taxon>Bacillati</taxon>
        <taxon>Actinomycetota</taxon>
        <taxon>Actinomycetes</taxon>
        <taxon>Micrococcales</taxon>
        <taxon>Dermatophilaceae</taxon>
        <taxon>Mobilicoccus</taxon>
    </lineage>
</organism>
<evidence type="ECO:0000256" key="1">
    <source>
        <dbReference type="ARBA" id="ARBA00022679"/>
    </source>
</evidence>
<dbReference type="InterPro" id="IPR036890">
    <property type="entry name" value="HATPase_C_sf"/>
</dbReference>
<evidence type="ECO:0000313" key="6">
    <source>
        <dbReference type="EMBL" id="GMA38520.1"/>
    </source>
</evidence>
<gene>
    <name evidence="6" type="ORF">GCM10025883_05650</name>
</gene>
<evidence type="ECO:0000256" key="3">
    <source>
        <dbReference type="ARBA" id="ARBA00023012"/>
    </source>
</evidence>
<dbReference type="PANTHER" id="PTHR24421">
    <property type="entry name" value="NITRATE/NITRITE SENSOR PROTEIN NARX-RELATED"/>
    <property type="match status" value="1"/>
</dbReference>
<dbReference type="InterPro" id="IPR050482">
    <property type="entry name" value="Sensor_HK_TwoCompSys"/>
</dbReference>
<keyword evidence="7" id="KW-1185">Reference proteome</keyword>
<dbReference type="Proteomes" id="UP001157126">
    <property type="component" value="Unassembled WGS sequence"/>
</dbReference>
<sequence>MRFWQRYQIEQTTRIRETERADIAAHLHDSVLQTLALIQRTDDPTRITQLARAQERELRSWLYGAPTQSVDTLAAAAAAVTHEIEDLHGVPVDLVLTGDRPLDEAGQALVAAMREALANAVRHGSPPVSAYIEVGPRLVEAFIRDHGPGFDLDAVPEDRLGVRESLFGRMERHGGSARIRCLEVGTEVSLSLPVRDPQPETVGDDDTAPPEPLSETSGAVSGEGRG</sequence>
<keyword evidence="2" id="KW-0418">Kinase</keyword>
<dbReference type="InterPro" id="IPR003594">
    <property type="entry name" value="HATPase_dom"/>
</dbReference>
<name>A0ABQ6IMF8_9MICO</name>
<keyword evidence="3" id="KW-0902">Two-component regulatory system</keyword>